<organism evidence="1">
    <name type="scientific">marine sediment metagenome</name>
    <dbReference type="NCBI Taxonomy" id="412755"/>
    <lineage>
        <taxon>unclassified sequences</taxon>
        <taxon>metagenomes</taxon>
        <taxon>ecological metagenomes</taxon>
    </lineage>
</organism>
<feature type="non-terminal residue" evidence="1">
    <location>
        <position position="46"/>
    </location>
</feature>
<name>X1VMH9_9ZZZZ</name>
<proteinExistence type="predicted"/>
<feature type="non-terminal residue" evidence="1">
    <location>
        <position position="1"/>
    </location>
</feature>
<dbReference type="AlphaFoldDB" id="X1VMH9"/>
<comment type="caution">
    <text evidence="1">The sequence shown here is derived from an EMBL/GenBank/DDBJ whole genome shotgun (WGS) entry which is preliminary data.</text>
</comment>
<sequence length="46" mass="5492">INDRNDPFSRVRRFLAGPFEHVFMYMGRLGLIRDGYSSEMWNVPML</sequence>
<reference evidence="1" key="1">
    <citation type="journal article" date="2014" name="Front. Microbiol.">
        <title>High frequency of phylogenetically diverse reductive dehalogenase-homologous genes in deep subseafloor sedimentary metagenomes.</title>
        <authorList>
            <person name="Kawai M."/>
            <person name="Futagami T."/>
            <person name="Toyoda A."/>
            <person name="Takaki Y."/>
            <person name="Nishi S."/>
            <person name="Hori S."/>
            <person name="Arai W."/>
            <person name="Tsubouchi T."/>
            <person name="Morono Y."/>
            <person name="Uchiyama I."/>
            <person name="Ito T."/>
            <person name="Fujiyama A."/>
            <person name="Inagaki F."/>
            <person name="Takami H."/>
        </authorList>
    </citation>
    <scope>NUCLEOTIDE SEQUENCE</scope>
    <source>
        <strain evidence="1">Expedition CK06-06</strain>
    </source>
</reference>
<dbReference type="EMBL" id="BARW01043005">
    <property type="protein sequence ID" value="GAJ17261.1"/>
    <property type="molecule type" value="Genomic_DNA"/>
</dbReference>
<accession>X1VMH9</accession>
<protein>
    <submittedName>
        <fullName evidence="1">Uncharacterized protein</fullName>
    </submittedName>
</protein>
<gene>
    <name evidence="1" type="ORF">S12H4_63328</name>
</gene>
<evidence type="ECO:0000313" key="1">
    <source>
        <dbReference type="EMBL" id="GAJ17261.1"/>
    </source>
</evidence>